<dbReference type="InterPro" id="IPR008279">
    <property type="entry name" value="PEP-util_enz_mobile_dom"/>
</dbReference>
<dbReference type="GO" id="GO:0016301">
    <property type="term" value="F:kinase activity"/>
    <property type="evidence" value="ECO:0007669"/>
    <property type="project" value="InterPro"/>
</dbReference>
<proteinExistence type="inferred from homology"/>
<feature type="domain" description="PEP-utilising enzyme mobile" evidence="8">
    <location>
        <begin position="797"/>
        <end position="868"/>
    </location>
</feature>
<dbReference type="NCBIfam" id="NF041857">
    <property type="entry name" value="RIF_Ptrans_rph"/>
    <property type="match status" value="1"/>
</dbReference>
<dbReference type="NCBIfam" id="NF004877">
    <property type="entry name" value="PRK06241.1-2"/>
    <property type="match status" value="1"/>
</dbReference>
<dbReference type="FunFam" id="3.30.1490.20:FF:000010">
    <property type="entry name" value="Phosphoenolpyruvate synthase"/>
    <property type="match status" value="1"/>
</dbReference>
<dbReference type="RefSeq" id="WP_069975297.1">
    <property type="nucleotide sequence ID" value="NZ_CP017269.1"/>
</dbReference>
<dbReference type="NCBIfam" id="NF004878">
    <property type="entry name" value="PRK06241.1-3"/>
    <property type="match status" value="1"/>
</dbReference>
<dbReference type="PANTHER" id="PTHR43615:SF1">
    <property type="entry name" value="PPDK_N DOMAIN-CONTAINING PROTEIN"/>
    <property type="match status" value="1"/>
</dbReference>
<dbReference type="STRING" id="1424294.Gferi_08025"/>
<evidence type="ECO:0000256" key="4">
    <source>
        <dbReference type="ARBA" id="ARBA00061332"/>
    </source>
</evidence>
<dbReference type="Gene3D" id="3.30.1490.20">
    <property type="entry name" value="ATP-grasp fold, A domain"/>
    <property type="match status" value="1"/>
</dbReference>
<dbReference type="FunFam" id="3.50.30.10:FF:000007">
    <property type="entry name" value="Phosphoenolpyruvate synthase"/>
    <property type="match status" value="1"/>
</dbReference>
<dbReference type="Gene3D" id="3.50.30.10">
    <property type="entry name" value="Phosphohistidine domain"/>
    <property type="match status" value="1"/>
</dbReference>
<dbReference type="InterPro" id="IPR036637">
    <property type="entry name" value="Phosphohistidine_dom_sf"/>
</dbReference>
<protein>
    <recommendedName>
        <fullName evidence="6">Rifampicin phosphotransferase</fullName>
        <ecNumber evidence="5">2.7.9.6</ecNumber>
    </recommendedName>
    <alternativeName>
        <fullName evidence="7">Rifampin phosphotransferase</fullName>
    </alternativeName>
</protein>
<name>A0A1D8GF39_9FIRM</name>
<organism evidence="10 11">
    <name type="scientific">Geosporobacter ferrireducens</name>
    <dbReference type="NCBI Taxonomy" id="1424294"/>
    <lineage>
        <taxon>Bacteria</taxon>
        <taxon>Bacillati</taxon>
        <taxon>Bacillota</taxon>
        <taxon>Clostridia</taxon>
        <taxon>Peptostreptococcales</taxon>
        <taxon>Thermotaleaceae</taxon>
        <taxon>Geosporobacter</taxon>
    </lineage>
</organism>
<evidence type="ECO:0000256" key="6">
    <source>
        <dbReference type="ARBA" id="ARBA00074400"/>
    </source>
</evidence>
<evidence type="ECO:0000256" key="1">
    <source>
        <dbReference type="ARBA" id="ARBA00022741"/>
    </source>
</evidence>
<keyword evidence="11" id="KW-1185">Reference proteome</keyword>
<dbReference type="AlphaFoldDB" id="A0A1D8GF39"/>
<dbReference type="Proteomes" id="UP000095743">
    <property type="component" value="Chromosome"/>
</dbReference>
<dbReference type="GO" id="GO:0005524">
    <property type="term" value="F:ATP binding"/>
    <property type="evidence" value="ECO:0007669"/>
    <property type="project" value="UniProtKB-KW"/>
</dbReference>
<dbReference type="InterPro" id="IPR051549">
    <property type="entry name" value="PEP_Utilizing_Enz"/>
</dbReference>
<dbReference type="Gene3D" id="3.30.470.20">
    <property type="entry name" value="ATP-grasp fold, B domain"/>
    <property type="match status" value="1"/>
</dbReference>
<evidence type="ECO:0000256" key="5">
    <source>
        <dbReference type="ARBA" id="ARBA00066332"/>
    </source>
</evidence>
<reference evidence="10 11" key="1">
    <citation type="submission" date="2016-09" db="EMBL/GenBank/DDBJ databases">
        <title>Genomic analysis reveals versatility of anaerobic energy metabolism of Geosporobacter ferrireducens IRF9 of phylum Firmicutes.</title>
        <authorList>
            <person name="Kim S.-J."/>
        </authorList>
    </citation>
    <scope>NUCLEOTIDE SEQUENCE [LARGE SCALE GENOMIC DNA]</scope>
    <source>
        <strain evidence="10 11">IRF9</strain>
    </source>
</reference>
<dbReference type="Pfam" id="PF01326">
    <property type="entry name" value="PPDK_N"/>
    <property type="match status" value="1"/>
</dbReference>
<evidence type="ECO:0000313" key="10">
    <source>
        <dbReference type="EMBL" id="AOT69526.1"/>
    </source>
</evidence>
<dbReference type="EC" id="2.7.9.6" evidence="5"/>
<dbReference type="SUPFAM" id="SSF56059">
    <property type="entry name" value="Glutathione synthetase ATP-binding domain-like"/>
    <property type="match status" value="1"/>
</dbReference>
<dbReference type="Pfam" id="PF00391">
    <property type="entry name" value="PEP-utilizers"/>
    <property type="match status" value="1"/>
</dbReference>
<dbReference type="InterPro" id="IPR002192">
    <property type="entry name" value="PPDK_AMP/ATP-bd"/>
</dbReference>
<evidence type="ECO:0000313" key="11">
    <source>
        <dbReference type="Proteomes" id="UP000095743"/>
    </source>
</evidence>
<comment type="similarity">
    <text evidence="4">Belongs to the rifampicin phosphotransferase family.</text>
</comment>
<keyword evidence="1" id="KW-0547">Nucleotide-binding</keyword>
<dbReference type="KEGG" id="gfe:Gferi_08025"/>
<gene>
    <name evidence="10" type="ORF">Gferi_08025</name>
</gene>
<keyword evidence="10" id="KW-0670">Pyruvate</keyword>
<evidence type="ECO:0000256" key="2">
    <source>
        <dbReference type="ARBA" id="ARBA00022840"/>
    </source>
</evidence>
<evidence type="ECO:0000259" key="9">
    <source>
        <dbReference type="Pfam" id="PF01326"/>
    </source>
</evidence>
<dbReference type="EMBL" id="CP017269">
    <property type="protein sequence ID" value="AOT69526.1"/>
    <property type="molecule type" value="Genomic_DNA"/>
</dbReference>
<comment type="catalytic activity">
    <reaction evidence="3">
        <text>rifampicin + ATP + H2O = 21-phosphorifampicin + AMP + phosphate + 2 H(+)</text>
        <dbReference type="Rhea" id="RHEA:56304"/>
        <dbReference type="ChEBI" id="CHEBI:15377"/>
        <dbReference type="ChEBI" id="CHEBI:15378"/>
        <dbReference type="ChEBI" id="CHEBI:30616"/>
        <dbReference type="ChEBI" id="CHEBI:43474"/>
        <dbReference type="ChEBI" id="CHEBI:71365"/>
        <dbReference type="ChEBI" id="CHEBI:140195"/>
        <dbReference type="ChEBI" id="CHEBI:456215"/>
        <dbReference type="EC" id="2.7.9.6"/>
    </reaction>
    <physiologicalReaction direction="left-to-right" evidence="3">
        <dbReference type="Rhea" id="RHEA:56305"/>
    </physiologicalReaction>
</comment>
<evidence type="ECO:0000256" key="3">
    <source>
        <dbReference type="ARBA" id="ARBA00051922"/>
    </source>
</evidence>
<dbReference type="OrthoDB" id="9765468at2"/>
<dbReference type="PANTHER" id="PTHR43615">
    <property type="entry name" value="PHOSPHOENOLPYRUVATE SYNTHASE-RELATED"/>
    <property type="match status" value="1"/>
</dbReference>
<sequence length="876" mass="98214">MQPYVLSFQEIDKTRLMVVGGKGLNLGELSKIDGIKVPDGFCITTEAYRKSIENNHELEVLLDKLTELKAHDRNQISQISKEVRSAIENIRISKEIEDEISKALALYGDQQAYAIRSSATAEDLPHASFAGQQDTYLNIKGKDKIINSIINCWASLYTDRAVTYRIQNGFDHKKVLLSVVVQKMVMSEVSGIMFTADPMTSDRKTLSIDAGFGLGEALVSGLVNPDIYKVQKGIIVGKTIGAQKLEIRPTEDGGTLELEIEGNRQVGQALSDQQILYLAAIGKKIEAYFGSPQDIEWCLFNNEFYIVQSRSITTLFPIPESKDQHKPRVYMSIGHTQMMTDTIKPLGMSFFEFISSAKLDKAGGRVFADITHDLSSAVGKKRLVMATGKQDLLIQRAIKTLLEDKAFMSSLPRGKRNVQGGIFTLSSIMETIKVRRRNDPSIIEEILSGFEKEVREIDQQLSKLSGEEALEFIRKDRDKLLAMAYDPRMLGAIIAGIMVNDSINKNVEKWLGEKSIADILSKSVEHNVTTKMGMALCDVADTIRKYPKILEYISNEPDDENFFKEMVKLPGGKETSQAFKAFLDKYGMRCPGEIDITKDRFEEKPTQLISILLNNIRVLEPGEHIAKFEKGKQEAREKEVEVIRQLEKMPGGLKKAKKIKKSISLLRNFIGCREYPKYYIVRRYQVYKKALMKEAGRLVDKGVIKTCEDIFYLYFDEFCQVVRNNKVDYNVIETRKSDYVRYEKLTPPRVITSEGFVPPTTLVSGNMPKGAISGIPVSSGVVEGRARVVLSVNDAKLEEGDILVTQFTDPSWTPLFVTIKGLVTEVGGFTTHGAVITREYGLPGVVGVENATKLIMDGQRIRVNGTEGYVEILNEE</sequence>
<feature type="domain" description="Pyruvate phosphate dikinase AMP/ATP-binding" evidence="9">
    <location>
        <begin position="18"/>
        <end position="315"/>
    </location>
</feature>
<accession>A0A1D8GF39</accession>
<dbReference type="NCBIfam" id="NF004879">
    <property type="entry name" value="PRK06241.1-4"/>
    <property type="match status" value="1"/>
</dbReference>
<evidence type="ECO:0000259" key="8">
    <source>
        <dbReference type="Pfam" id="PF00391"/>
    </source>
</evidence>
<dbReference type="SUPFAM" id="SSF52009">
    <property type="entry name" value="Phosphohistidine domain"/>
    <property type="match status" value="1"/>
</dbReference>
<evidence type="ECO:0000256" key="7">
    <source>
        <dbReference type="ARBA" id="ARBA00076136"/>
    </source>
</evidence>
<keyword evidence="2" id="KW-0067">ATP-binding</keyword>
<dbReference type="InterPro" id="IPR013815">
    <property type="entry name" value="ATP_grasp_subdomain_1"/>
</dbReference>